<dbReference type="GO" id="GO:0005524">
    <property type="term" value="F:ATP binding"/>
    <property type="evidence" value="ECO:0007669"/>
    <property type="project" value="InterPro"/>
</dbReference>
<comment type="caution">
    <text evidence="4">The sequence shown here is derived from an EMBL/GenBank/DDBJ whole genome shotgun (WGS) entry which is preliminary data.</text>
</comment>
<dbReference type="InterPro" id="IPR043129">
    <property type="entry name" value="ATPase_NBD"/>
</dbReference>
<name>A0A370GDG8_9COXI</name>
<dbReference type="RefSeq" id="WP_114834838.1">
    <property type="nucleotide sequence ID" value="NZ_LR699114.1"/>
</dbReference>
<dbReference type="SUPFAM" id="SSF53067">
    <property type="entry name" value="Actin-like ATPase domain"/>
    <property type="match status" value="1"/>
</dbReference>
<evidence type="ECO:0000313" key="4">
    <source>
        <dbReference type="EMBL" id="RDI41838.1"/>
    </source>
</evidence>
<dbReference type="GO" id="GO:0005536">
    <property type="term" value="F:D-glucose binding"/>
    <property type="evidence" value="ECO:0007669"/>
    <property type="project" value="InterPro"/>
</dbReference>
<sequence length="340" mass="37708">MSKRIIAWDLGATKCAVALVEYDARRHQLHCKQDGAIKIRTCESLEDLSAKLEEITGVKMAEADAVIIGAAGQFDGEHLLLDKSCPHSGYPYPMGFAELAKQQKWPAFDVIHDYSPIVCATFTSYLHHPENIKHLNNAEINPHGRRVALGVGTGVGLKDGVLFTNGDFWLGTNEMGHIGVTAPPLTDKIHYERHQELIRFLRSESILAEDEPLTFEKLLAGPGIVRIHAFFDRDAKNKSAEEVGSLVREGHAKETLATFAWYLGLLVGTVQLTFMPDGGIWLTGGVILNHMELFDHPDFYHGIESSPTYLKLRQEFPLGVLCGTDHAFMGGAYYASRRLL</sequence>
<comment type="similarity">
    <text evidence="3">Belongs to the bacterial glucokinase family.</text>
</comment>
<reference evidence="4 5" key="1">
    <citation type="submission" date="2018-07" db="EMBL/GenBank/DDBJ databases">
        <title>Genomic Encyclopedia of Type Strains, Phase IV (KMG-IV): sequencing the most valuable type-strain genomes for metagenomic binning, comparative biology and taxonomic classification.</title>
        <authorList>
            <person name="Goeker M."/>
        </authorList>
    </citation>
    <scope>NUCLEOTIDE SEQUENCE [LARGE SCALE GENOMIC DNA]</scope>
    <source>
        <strain evidence="4 5">DSM 16500</strain>
    </source>
</reference>
<dbReference type="OrthoDB" id="9800595at2"/>
<evidence type="ECO:0000256" key="3">
    <source>
        <dbReference type="RuleBase" id="RU004046"/>
    </source>
</evidence>
<protein>
    <submittedName>
        <fullName evidence="4">Glucokinase</fullName>
    </submittedName>
</protein>
<accession>A0A370GDG8</accession>
<gene>
    <name evidence="4" type="ORF">C8D86_11755</name>
</gene>
<evidence type="ECO:0000313" key="5">
    <source>
        <dbReference type="Proteomes" id="UP000254720"/>
    </source>
</evidence>
<dbReference type="Proteomes" id="UP000254720">
    <property type="component" value="Unassembled WGS sequence"/>
</dbReference>
<dbReference type="PANTHER" id="PTHR47363">
    <property type="entry name" value="GLUCOKINASE"/>
    <property type="match status" value="1"/>
</dbReference>
<dbReference type="EMBL" id="QQAX01000017">
    <property type="protein sequence ID" value="RDI41838.1"/>
    <property type="molecule type" value="Genomic_DNA"/>
</dbReference>
<keyword evidence="2 4" id="KW-0418">Kinase</keyword>
<evidence type="ECO:0000256" key="2">
    <source>
        <dbReference type="ARBA" id="ARBA00022777"/>
    </source>
</evidence>
<dbReference type="GO" id="GO:0004340">
    <property type="term" value="F:glucokinase activity"/>
    <property type="evidence" value="ECO:0007669"/>
    <property type="project" value="InterPro"/>
</dbReference>
<organism evidence="4 5">
    <name type="scientific">Aquicella lusitana</name>
    <dbReference type="NCBI Taxonomy" id="254246"/>
    <lineage>
        <taxon>Bacteria</taxon>
        <taxon>Pseudomonadati</taxon>
        <taxon>Pseudomonadota</taxon>
        <taxon>Gammaproteobacteria</taxon>
        <taxon>Legionellales</taxon>
        <taxon>Coxiellaceae</taxon>
        <taxon>Aquicella</taxon>
    </lineage>
</organism>
<dbReference type="Gene3D" id="3.30.420.40">
    <property type="match status" value="1"/>
</dbReference>
<dbReference type="PANTHER" id="PTHR47363:SF1">
    <property type="entry name" value="GLUCOKINASE"/>
    <property type="match status" value="1"/>
</dbReference>
<proteinExistence type="inferred from homology"/>
<keyword evidence="5" id="KW-1185">Reference proteome</keyword>
<evidence type="ECO:0000256" key="1">
    <source>
        <dbReference type="ARBA" id="ARBA00022679"/>
    </source>
</evidence>
<dbReference type="AlphaFoldDB" id="A0A370GDG8"/>
<dbReference type="GO" id="GO:0006096">
    <property type="term" value="P:glycolytic process"/>
    <property type="evidence" value="ECO:0007669"/>
    <property type="project" value="InterPro"/>
</dbReference>
<dbReference type="Pfam" id="PF02685">
    <property type="entry name" value="Glucokinase"/>
    <property type="match status" value="1"/>
</dbReference>
<dbReference type="InterPro" id="IPR003836">
    <property type="entry name" value="Glucokinase"/>
</dbReference>
<keyword evidence="1" id="KW-0808">Transferase</keyword>
<dbReference type="Gene3D" id="3.40.367.20">
    <property type="match status" value="1"/>
</dbReference>